<feature type="compositionally biased region" description="Basic and acidic residues" evidence="1">
    <location>
        <begin position="650"/>
        <end position="659"/>
    </location>
</feature>
<dbReference type="Gene3D" id="1.20.1050.80">
    <property type="entry name" value="VPS9 domain"/>
    <property type="match status" value="1"/>
</dbReference>
<feature type="compositionally biased region" description="Acidic residues" evidence="1">
    <location>
        <begin position="182"/>
        <end position="194"/>
    </location>
</feature>
<dbReference type="InterPro" id="IPR009060">
    <property type="entry name" value="UBA-like_sf"/>
</dbReference>
<dbReference type="SUPFAM" id="SSF109993">
    <property type="entry name" value="VPS9 domain"/>
    <property type="match status" value="1"/>
</dbReference>
<feature type="compositionally biased region" description="Low complexity" evidence="1">
    <location>
        <begin position="733"/>
        <end position="746"/>
    </location>
</feature>
<feature type="compositionally biased region" description="Polar residues" evidence="1">
    <location>
        <begin position="21"/>
        <end position="30"/>
    </location>
</feature>
<feature type="compositionally biased region" description="Polar residues" evidence="1">
    <location>
        <begin position="265"/>
        <end position="282"/>
    </location>
</feature>
<dbReference type="Pfam" id="PF18151">
    <property type="entry name" value="DUF5601"/>
    <property type="match status" value="1"/>
</dbReference>
<evidence type="ECO:0000313" key="5">
    <source>
        <dbReference type="Proteomes" id="UP000447873"/>
    </source>
</evidence>
<dbReference type="SMART" id="SM00546">
    <property type="entry name" value="CUE"/>
    <property type="match status" value="1"/>
</dbReference>
<feature type="domain" description="VPS9" evidence="3">
    <location>
        <begin position="439"/>
        <end position="578"/>
    </location>
</feature>
<evidence type="ECO:0000259" key="2">
    <source>
        <dbReference type="PROSITE" id="PS51140"/>
    </source>
</evidence>
<organism evidence="4 5">
    <name type="scientific">Venturia inaequalis</name>
    <name type="common">Apple scab fungus</name>
    <dbReference type="NCBI Taxonomy" id="5025"/>
    <lineage>
        <taxon>Eukaryota</taxon>
        <taxon>Fungi</taxon>
        <taxon>Dikarya</taxon>
        <taxon>Ascomycota</taxon>
        <taxon>Pezizomycotina</taxon>
        <taxon>Dothideomycetes</taxon>
        <taxon>Pleosporomycetidae</taxon>
        <taxon>Venturiales</taxon>
        <taxon>Venturiaceae</taxon>
        <taxon>Venturia</taxon>
    </lineage>
</organism>
<dbReference type="EMBL" id="WNWS01000035">
    <property type="protein sequence ID" value="KAE9986029.1"/>
    <property type="molecule type" value="Genomic_DNA"/>
</dbReference>
<dbReference type="InterPro" id="IPR003123">
    <property type="entry name" value="VPS9"/>
</dbReference>
<comment type="caution">
    <text evidence="4">The sequence shown here is derived from an EMBL/GenBank/DDBJ whole genome shotgun (WGS) entry which is preliminary data.</text>
</comment>
<dbReference type="Proteomes" id="UP000447873">
    <property type="component" value="Unassembled WGS sequence"/>
</dbReference>
<reference evidence="4 5" key="1">
    <citation type="submission" date="2018-12" db="EMBL/GenBank/DDBJ databases">
        <title>Venturia inaequalis Genome Resource.</title>
        <authorList>
            <person name="Lichtner F.J."/>
        </authorList>
    </citation>
    <scope>NUCLEOTIDE SEQUENCE [LARGE SCALE GENOMIC DNA]</scope>
    <source>
        <strain evidence="4 5">120213</strain>
    </source>
</reference>
<feature type="compositionally biased region" description="Basic and acidic residues" evidence="1">
    <location>
        <begin position="147"/>
        <end position="172"/>
    </location>
</feature>
<dbReference type="Gene3D" id="1.10.246.120">
    <property type="match status" value="1"/>
</dbReference>
<dbReference type="InterPro" id="IPR041545">
    <property type="entry name" value="DUF5601"/>
</dbReference>
<dbReference type="Pfam" id="PF02845">
    <property type="entry name" value="CUE"/>
    <property type="match status" value="1"/>
</dbReference>
<feature type="region of interest" description="Disordered" evidence="1">
    <location>
        <begin position="687"/>
        <end position="751"/>
    </location>
</feature>
<dbReference type="CDD" id="cd14369">
    <property type="entry name" value="CUE_VPS9_like"/>
    <property type="match status" value="1"/>
</dbReference>
<dbReference type="GO" id="GO:0030139">
    <property type="term" value="C:endocytic vesicle"/>
    <property type="evidence" value="ECO:0007669"/>
    <property type="project" value="TreeGrafter"/>
</dbReference>
<feature type="compositionally biased region" description="Polar residues" evidence="1">
    <location>
        <begin position="90"/>
        <end position="115"/>
    </location>
</feature>
<evidence type="ECO:0000256" key="1">
    <source>
        <dbReference type="SAM" id="MobiDB-lite"/>
    </source>
</evidence>
<dbReference type="InterPro" id="IPR041804">
    <property type="entry name" value="Vps9_CUE"/>
</dbReference>
<feature type="compositionally biased region" description="Polar residues" evidence="1">
    <location>
        <begin position="613"/>
        <end position="649"/>
    </location>
</feature>
<dbReference type="GO" id="GO:0016192">
    <property type="term" value="P:vesicle-mediated transport"/>
    <property type="evidence" value="ECO:0007669"/>
    <property type="project" value="InterPro"/>
</dbReference>
<feature type="region of interest" description="Disordered" evidence="1">
    <location>
        <begin position="400"/>
        <end position="440"/>
    </location>
</feature>
<dbReference type="GO" id="GO:0031267">
    <property type="term" value="F:small GTPase binding"/>
    <property type="evidence" value="ECO:0007669"/>
    <property type="project" value="TreeGrafter"/>
</dbReference>
<evidence type="ECO:0000259" key="3">
    <source>
        <dbReference type="PROSITE" id="PS51205"/>
    </source>
</evidence>
<feature type="domain" description="CUE" evidence="2">
    <location>
        <begin position="756"/>
        <end position="799"/>
    </location>
</feature>
<feature type="compositionally biased region" description="Basic and acidic residues" evidence="1">
    <location>
        <begin position="49"/>
        <end position="74"/>
    </location>
</feature>
<dbReference type="SMART" id="SM00167">
    <property type="entry name" value="VPS9"/>
    <property type="match status" value="1"/>
</dbReference>
<dbReference type="InterPro" id="IPR037191">
    <property type="entry name" value="VPS9_dom_sf"/>
</dbReference>
<feature type="compositionally biased region" description="Low complexity" evidence="1">
    <location>
        <begin position="687"/>
        <end position="704"/>
    </location>
</feature>
<dbReference type="GO" id="GO:0005829">
    <property type="term" value="C:cytosol"/>
    <property type="evidence" value="ECO:0007669"/>
    <property type="project" value="TreeGrafter"/>
</dbReference>
<dbReference type="GO" id="GO:0005085">
    <property type="term" value="F:guanyl-nucleotide exchange factor activity"/>
    <property type="evidence" value="ECO:0007669"/>
    <property type="project" value="InterPro"/>
</dbReference>
<protein>
    <recommendedName>
        <fullName evidence="6">Guanine nucleotide exchange factor Vps9</fullName>
    </recommendedName>
</protein>
<feature type="region of interest" description="Disordered" evidence="1">
    <location>
        <begin position="1"/>
        <end position="313"/>
    </location>
</feature>
<dbReference type="InterPro" id="IPR045046">
    <property type="entry name" value="Vps9-like"/>
</dbReference>
<accession>A0A8H3VFL6</accession>
<sequence length="800" mass="87857">MSSSHDPDENPTPRKDEHTEFLNTPESSQFDPKHVSTESPTKTVPEIKVNTENDGLSKDNESDITKNITVEEKAGAAVPQVDTMLESHGASVQQDTAEGEPTATTPIEKSTEQQIPQTPKSSGSSPKPPATTPKQEITSPEPPPPPPKDDKFMPVPKKSETDPEKEAMKSEDTEYSVGGTDGQEESGEVFDDQQSEIASIMEQFQDDEGALGEAEIMSPRLEIGQPFFGSPGGHPPRKSSLEPVATGSPESVRKSLLLNSPPPRTSSLGPSSPAASIRNQSVPHEDPGSPLASQTSKSLPPPPQPDPEPDLPFDFHRFLEQLRHKSADPVAKYLRSFLLEFGKKPWMVHEQVKIISDFLEFITKKMAQSEVWRTVSDAEFDNAREGMEKLVMNRLYTHTFSPAIPPQPPARASSKGKRRTGTQPNPTQPGRRGQHQEDVERDDVLAQKVRIYGWVKEEHLDIAPIGEKGKRFMDLAQKELEKIKSYRAPRDKVICILNCCKVIFGFLRNSQHDQSADSFIPLLIYVVLHANPDHLVSNVQYILRFRNQDKLGGEAGYYISSLMGAVQFIENLDRTSLTISDDDFEKNVEAAVSAIAERHSEEEARLLKPPLSPNLQPSEKSSLAQPEITPRNSLEAEQSTPRRTTSQQKPQRDGTKSESEGEDNPAMAVLRTIQRPLSSIGRIFSDDGSAAATAPSTPHPGSTPRLSPAPRLGDALEVPDRRSGEEKRIQKLSAQDAAARQASAETEQARKIRAREEATVVETLSGMFPGLDKDVILDVVRANEGRIGSAVDACLSLSAT</sequence>
<evidence type="ECO:0000313" key="4">
    <source>
        <dbReference type="EMBL" id="KAE9986029.1"/>
    </source>
</evidence>
<feature type="region of interest" description="Disordered" evidence="1">
    <location>
        <begin position="601"/>
        <end position="667"/>
    </location>
</feature>
<feature type="compositionally biased region" description="Basic and acidic residues" evidence="1">
    <location>
        <begin position="718"/>
        <end position="729"/>
    </location>
</feature>
<dbReference type="Gene3D" id="1.10.8.10">
    <property type="entry name" value="DNA helicase RuvA subunit, C-terminal domain"/>
    <property type="match status" value="1"/>
</dbReference>
<gene>
    <name evidence="4" type="ORF">EG328_006580</name>
</gene>
<dbReference type="OrthoDB" id="300289at2759"/>
<dbReference type="Pfam" id="PF02204">
    <property type="entry name" value="VPS9"/>
    <property type="match status" value="1"/>
</dbReference>
<dbReference type="PROSITE" id="PS51205">
    <property type="entry name" value="VPS9"/>
    <property type="match status" value="1"/>
</dbReference>
<evidence type="ECO:0008006" key="6">
    <source>
        <dbReference type="Google" id="ProtNLM"/>
    </source>
</evidence>
<proteinExistence type="predicted"/>
<dbReference type="PANTHER" id="PTHR23101">
    <property type="entry name" value="RAB GDP/GTP EXCHANGE FACTOR"/>
    <property type="match status" value="1"/>
</dbReference>
<dbReference type="PROSITE" id="PS51140">
    <property type="entry name" value="CUE"/>
    <property type="match status" value="1"/>
</dbReference>
<feature type="compositionally biased region" description="Basic and acidic residues" evidence="1">
    <location>
        <begin position="1"/>
        <end position="20"/>
    </location>
</feature>
<name>A0A8H3VFL6_VENIN</name>
<dbReference type="SUPFAM" id="SSF46934">
    <property type="entry name" value="UBA-like"/>
    <property type="match status" value="1"/>
</dbReference>
<feature type="compositionally biased region" description="Low complexity" evidence="1">
    <location>
        <begin position="116"/>
        <end position="125"/>
    </location>
</feature>
<dbReference type="GO" id="GO:0043130">
    <property type="term" value="F:ubiquitin binding"/>
    <property type="evidence" value="ECO:0007669"/>
    <property type="project" value="InterPro"/>
</dbReference>
<dbReference type="InterPro" id="IPR003892">
    <property type="entry name" value="CUE"/>
</dbReference>
<dbReference type="PANTHER" id="PTHR23101:SF25">
    <property type="entry name" value="GTPASE-ACTIVATING PROTEIN AND VPS9 DOMAIN-CONTAINING PROTEIN 1"/>
    <property type="match status" value="1"/>
</dbReference>
<dbReference type="AlphaFoldDB" id="A0A8H3VFL6"/>